<protein>
    <submittedName>
        <fullName evidence="2">Uncharacterized protein</fullName>
    </submittedName>
</protein>
<feature type="compositionally biased region" description="Basic and acidic residues" evidence="1">
    <location>
        <begin position="43"/>
        <end position="58"/>
    </location>
</feature>
<organism evidence="2 3">
    <name type="scientific">Monoraphidium neglectum</name>
    <dbReference type="NCBI Taxonomy" id="145388"/>
    <lineage>
        <taxon>Eukaryota</taxon>
        <taxon>Viridiplantae</taxon>
        <taxon>Chlorophyta</taxon>
        <taxon>core chlorophytes</taxon>
        <taxon>Chlorophyceae</taxon>
        <taxon>CS clade</taxon>
        <taxon>Sphaeropleales</taxon>
        <taxon>Selenastraceae</taxon>
        <taxon>Monoraphidium</taxon>
    </lineage>
</organism>
<evidence type="ECO:0000313" key="3">
    <source>
        <dbReference type="Proteomes" id="UP000054498"/>
    </source>
</evidence>
<proteinExistence type="predicted"/>
<gene>
    <name evidence="2" type="ORF">MNEG_4433</name>
</gene>
<dbReference type="AlphaFoldDB" id="A0A0D2NE64"/>
<dbReference type="Proteomes" id="UP000054498">
    <property type="component" value="Unassembled WGS sequence"/>
</dbReference>
<dbReference type="KEGG" id="mng:MNEG_4433"/>
<evidence type="ECO:0000313" key="2">
    <source>
        <dbReference type="EMBL" id="KIZ03531.1"/>
    </source>
</evidence>
<dbReference type="EMBL" id="KK100834">
    <property type="protein sequence ID" value="KIZ03531.1"/>
    <property type="molecule type" value="Genomic_DNA"/>
</dbReference>
<dbReference type="OrthoDB" id="10573999at2759"/>
<evidence type="ECO:0000256" key="1">
    <source>
        <dbReference type="SAM" id="MobiDB-lite"/>
    </source>
</evidence>
<sequence length="130" mass="13558">MVFMAPPAGRYDLVLHLMSSTWVGADLAMPAKLRVATLTRAVAEGRDPKANERKRFDSDSDDDGEDRHSAASGSEEEGSDEEGSGDDYDSEETGELESSDGGEDGDADEDADEDGGDGGKAGAAAGKKDK</sequence>
<keyword evidence="3" id="KW-1185">Reference proteome</keyword>
<feature type="region of interest" description="Disordered" evidence="1">
    <location>
        <begin position="40"/>
        <end position="130"/>
    </location>
</feature>
<feature type="compositionally biased region" description="Acidic residues" evidence="1">
    <location>
        <begin position="74"/>
        <end position="116"/>
    </location>
</feature>
<name>A0A0D2NE64_9CHLO</name>
<dbReference type="RefSeq" id="XP_013902550.1">
    <property type="nucleotide sequence ID" value="XM_014047096.1"/>
</dbReference>
<accession>A0A0D2NE64</accession>
<dbReference type="STRING" id="145388.A0A0D2NE64"/>
<reference evidence="2 3" key="1">
    <citation type="journal article" date="2013" name="BMC Genomics">
        <title>Reconstruction of the lipid metabolism for the microalga Monoraphidium neglectum from its genome sequence reveals characteristics suitable for biofuel production.</title>
        <authorList>
            <person name="Bogen C."/>
            <person name="Al-Dilaimi A."/>
            <person name="Albersmeier A."/>
            <person name="Wichmann J."/>
            <person name="Grundmann M."/>
            <person name="Rupp O."/>
            <person name="Lauersen K.J."/>
            <person name="Blifernez-Klassen O."/>
            <person name="Kalinowski J."/>
            <person name="Goesmann A."/>
            <person name="Mussgnug J.H."/>
            <person name="Kruse O."/>
        </authorList>
    </citation>
    <scope>NUCLEOTIDE SEQUENCE [LARGE SCALE GENOMIC DNA]</scope>
    <source>
        <strain evidence="2 3">SAG 48.87</strain>
    </source>
</reference>
<dbReference type="GeneID" id="25737310"/>